<accession>A0A9D3XT02</accession>
<evidence type="ECO:0000313" key="2">
    <source>
        <dbReference type="EMBL" id="KAH1185568.1"/>
    </source>
</evidence>
<name>A0A9D3XT02_9SAUR</name>
<dbReference type="Proteomes" id="UP000827986">
    <property type="component" value="Unassembled WGS sequence"/>
</dbReference>
<organism evidence="2 3">
    <name type="scientific">Mauremys mutica</name>
    <name type="common">yellowpond turtle</name>
    <dbReference type="NCBI Taxonomy" id="74926"/>
    <lineage>
        <taxon>Eukaryota</taxon>
        <taxon>Metazoa</taxon>
        <taxon>Chordata</taxon>
        <taxon>Craniata</taxon>
        <taxon>Vertebrata</taxon>
        <taxon>Euteleostomi</taxon>
        <taxon>Archelosauria</taxon>
        <taxon>Testudinata</taxon>
        <taxon>Testudines</taxon>
        <taxon>Cryptodira</taxon>
        <taxon>Durocryptodira</taxon>
        <taxon>Testudinoidea</taxon>
        <taxon>Geoemydidae</taxon>
        <taxon>Geoemydinae</taxon>
        <taxon>Mauremys</taxon>
    </lineage>
</organism>
<dbReference type="EMBL" id="JAHDVG010000463">
    <property type="protein sequence ID" value="KAH1185568.1"/>
    <property type="molecule type" value="Genomic_DNA"/>
</dbReference>
<keyword evidence="3" id="KW-1185">Reference proteome</keyword>
<feature type="region of interest" description="Disordered" evidence="1">
    <location>
        <begin position="1"/>
        <end position="28"/>
    </location>
</feature>
<reference evidence="2" key="1">
    <citation type="submission" date="2021-09" db="EMBL/GenBank/DDBJ databases">
        <title>The genome of Mauremys mutica provides insights into the evolution of semi-aquatic lifestyle.</title>
        <authorList>
            <person name="Gong S."/>
            <person name="Gao Y."/>
        </authorList>
    </citation>
    <scope>NUCLEOTIDE SEQUENCE</scope>
    <source>
        <strain evidence="2">MM-2020</strain>
        <tissue evidence="2">Muscle</tissue>
    </source>
</reference>
<protein>
    <submittedName>
        <fullName evidence="2">Uncharacterized protein</fullName>
    </submittedName>
</protein>
<proteinExistence type="predicted"/>
<evidence type="ECO:0000313" key="3">
    <source>
        <dbReference type="Proteomes" id="UP000827986"/>
    </source>
</evidence>
<gene>
    <name evidence="2" type="ORF">KIL84_018317</name>
</gene>
<sequence length="107" mass="11668">MHVGGVALGGPDRGGRREAAHGAELNGARARQERPHCWCRPMLRPRAHWLAHPLSPTRVPDSWLAPSQTFCPVLQGLLSQEANAQCLSAAPSHPSQELGQYRPLQPL</sequence>
<comment type="caution">
    <text evidence="2">The sequence shown here is derived from an EMBL/GenBank/DDBJ whole genome shotgun (WGS) entry which is preliminary data.</text>
</comment>
<evidence type="ECO:0000256" key="1">
    <source>
        <dbReference type="SAM" id="MobiDB-lite"/>
    </source>
</evidence>
<feature type="region of interest" description="Disordered" evidence="1">
    <location>
        <begin position="88"/>
        <end position="107"/>
    </location>
</feature>
<feature type="compositionally biased region" description="Gly residues" evidence="1">
    <location>
        <begin position="1"/>
        <end position="12"/>
    </location>
</feature>
<dbReference type="AlphaFoldDB" id="A0A9D3XT02"/>